<feature type="region of interest" description="Disordered" evidence="2">
    <location>
        <begin position="117"/>
        <end position="141"/>
    </location>
</feature>
<reference evidence="4 5" key="1">
    <citation type="submission" date="2015-03" db="EMBL/GenBank/DDBJ databases">
        <authorList>
            <person name="Hassan Y.I."/>
            <person name="Lepp D."/>
            <person name="Li X.-Z."/>
            <person name="Zhou T."/>
        </authorList>
    </citation>
    <scope>NUCLEOTIDE SEQUENCE [LARGE SCALE GENOMIC DNA]</scope>
    <source>
        <strain evidence="4 5">BD-c194</strain>
    </source>
</reference>
<evidence type="ECO:0000259" key="3">
    <source>
        <dbReference type="Pfam" id="PF03795"/>
    </source>
</evidence>
<sequence>MRFMIMIKATPGTEASAPTSEQLAEMGRFNDMLIEAGVLLAAEGLHSAAQGIRVRREGGRHVVTDGPVAESKQAIAGFWLVQVKDRDEAIAWAQRIPLAEGEEVELRQVQEIGDLSADETAQPYLDREQAWREATQKPIGR</sequence>
<keyword evidence="5" id="KW-1185">Reference proteome</keyword>
<dbReference type="PATRIC" id="fig|443610.3.peg.4154"/>
<dbReference type="OrthoDB" id="9807535at2"/>
<dbReference type="RefSeq" id="WP_046108072.1">
    <property type="nucleotide sequence ID" value="NZ_JZEX01000084.1"/>
</dbReference>
<comment type="caution">
    <text evidence="4">The sequence shown here is derived from an EMBL/GenBank/DDBJ whole genome shotgun (WGS) entry which is preliminary data.</text>
</comment>
<dbReference type="Pfam" id="PF03795">
    <property type="entry name" value="YCII"/>
    <property type="match status" value="1"/>
</dbReference>
<dbReference type="AlphaFoldDB" id="A0A0F5FTX6"/>
<dbReference type="InterPro" id="IPR005545">
    <property type="entry name" value="YCII"/>
</dbReference>
<proteinExistence type="inferred from homology"/>
<dbReference type="EMBL" id="JZEX01000084">
    <property type="protein sequence ID" value="KKB12326.1"/>
    <property type="molecule type" value="Genomic_DNA"/>
</dbReference>
<evidence type="ECO:0000256" key="1">
    <source>
        <dbReference type="ARBA" id="ARBA00007689"/>
    </source>
</evidence>
<dbReference type="InterPro" id="IPR011008">
    <property type="entry name" value="Dimeric_a/b-barrel"/>
</dbReference>
<dbReference type="Proteomes" id="UP000033632">
    <property type="component" value="Unassembled WGS sequence"/>
</dbReference>
<evidence type="ECO:0000313" key="5">
    <source>
        <dbReference type="Proteomes" id="UP000033632"/>
    </source>
</evidence>
<dbReference type="SUPFAM" id="SSF54909">
    <property type="entry name" value="Dimeric alpha+beta barrel"/>
    <property type="match status" value="1"/>
</dbReference>
<protein>
    <recommendedName>
        <fullName evidence="3">YCII-related domain-containing protein</fullName>
    </recommendedName>
</protein>
<comment type="similarity">
    <text evidence="1">Belongs to the YciI family.</text>
</comment>
<evidence type="ECO:0000313" key="4">
    <source>
        <dbReference type="EMBL" id="KKB12326.1"/>
    </source>
</evidence>
<dbReference type="PANTHER" id="PTHR35174">
    <property type="entry name" value="BLL7171 PROTEIN-RELATED"/>
    <property type="match status" value="1"/>
</dbReference>
<organism evidence="4 5">
    <name type="scientific">Devosia geojensis</name>
    <dbReference type="NCBI Taxonomy" id="443610"/>
    <lineage>
        <taxon>Bacteria</taxon>
        <taxon>Pseudomonadati</taxon>
        <taxon>Pseudomonadota</taxon>
        <taxon>Alphaproteobacteria</taxon>
        <taxon>Hyphomicrobiales</taxon>
        <taxon>Devosiaceae</taxon>
        <taxon>Devosia</taxon>
    </lineage>
</organism>
<dbReference type="Gene3D" id="3.30.70.1060">
    <property type="entry name" value="Dimeric alpha+beta barrel"/>
    <property type="match status" value="1"/>
</dbReference>
<feature type="compositionally biased region" description="Basic and acidic residues" evidence="2">
    <location>
        <begin position="125"/>
        <end position="135"/>
    </location>
</feature>
<gene>
    <name evidence="4" type="ORF">VE25_07925</name>
</gene>
<feature type="domain" description="YCII-related" evidence="3">
    <location>
        <begin position="1"/>
        <end position="111"/>
    </location>
</feature>
<dbReference type="STRING" id="443610.VE25_07925"/>
<dbReference type="PANTHER" id="PTHR35174:SF4">
    <property type="entry name" value="BLL7163 PROTEIN"/>
    <property type="match status" value="1"/>
</dbReference>
<name>A0A0F5FTX6_9HYPH</name>
<evidence type="ECO:0000256" key="2">
    <source>
        <dbReference type="SAM" id="MobiDB-lite"/>
    </source>
</evidence>
<accession>A0A0F5FTX6</accession>